<keyword evidence="1" id="KW-0732">Signal</keyword>
<sequence>MKATIAVLCFLVAGAYATVAEATKGQPIDPDALNPRCEKPPRHCLGTEFTVYTYNRTLGCTGVRLKEECRKHGYYTSQDECHQKCLPAPGTQRGRRIGI</sequence>
<feature type="signal peptide" evidence="1">
    <location>
        <begin position="1"/>
        <end position="17"/>
    </location>
</feature>
<dbReference type="VEuPathDB" id="VectorBase:ISCW013522"/>
<dbReference type="VEuPathDB" id="VectorBase:ISCI024676"/>
<organism evidence="2">
    <name type="scientific">Ixodes scapularis</name>
    <name type="common">Black-legged tick</name>
    <name type="synonym">Deer tick</name>
    <dbReference type="NCBI Taxonomy" id="6945"/>
    <lineage>
        <taxon>Eukaryota</taxon>
        <taxon>Metazoa</taxon>
        <taxon>Ecdysozoa</taxon>
        <taxon>Arthropoda</taxon>
        <taxon>Chelicerata</taxon>
        <taxon>Arachnida</taxon>
        <taxon>Acari</taxon>
        <taxon>Parasitiformes</taxon>
        <taxon>Ixodida</taxon>
        <taxon>Ixodoidea</taxon>
        <taxon>Ixodidae</taxon>
        <taxon>Ixodinae</taxon>
        <taxon>Ixodes</taxon>
    </lineage>
</organism>
<dbReference type="EMBL" id="DQ066023">
    <property type="protein sequence ID" value="AAY66660.1"/>
    <property type="molecule type" value="mRNA"/>
</dbReference>
<feature type="non-terminal residue" evidence="2">
    <location>
        <position position="99"/>
    </location>
</feature>
<dbReference type="AlphaFoldDB" id="Q4PMV1"/>
<reference evidence="2" key="1">
    <citation type="submission" date="2005-05" db="EMBL/GenBank/DDBJ databases">
        <authorList>
            <person name="Tseng H.-P."/>
            <person name="Hseu T.-H."/>
            <person name="Buhler D.R."/>
            <person name="Wang W.-D."/>
            <person name="Tsai H.-L."/>
            <person name="Hu C.-H."/>
        </authorList>
    </citation>
    <scope>NUCLEOTIDE SEQUENCE</scope>
    <source>
        <strain evidence="2">ISJ-ISPL_P6_B2</strain>
        <tissue evidence="2">Salivary glands</tissue>
    </source>
</reference>
<feature type="chain" id="PRO_5004241820" evidence="1">
    <location>
        <begin position="18"/>
        <end position="99"/>
    </location>
</feature>
<evidence type="ECO:0000313" key="2">
    <source>
        <dbReference type="EMBL" id="AAY66660.1"/>
    </source>
</evidence>
<accession>Q4PMV1</accession>
<evidence type="ECO:0000256" key="1">
    <source>
        <dbReference type="SAM" id="SignalP"/>
    </source>
</evidence>
<dbReference type="VEuPathDB" id="VectorBase:ISCP_037613"/>
<protein>
    <submittedName>
        <fullName evidence="2">Putative salivary secreted protein</fullName>
    </submittedName>
</protein>
<proteinExistence type="evidence at transcript level"/>
<reference evidence="2" key="2">
    <citation type="journal article" date="2006" name="Insect Biochem. Mol. Biol.">
        <title>An annotated catalog of salivary gland transcripts from Ixodes scapularis ticks.</title>
        <authorList>
            <person name="Ribeiro J.M."/>
            <person name="Alarcon-Chaidez F."/>
            <person name="Francischetti I.M."/>
            <person name="Mans B.J."/>
            <person name="Mather T.N."/>
            <person name="Valenzuela J.G."/>
            <person name="Wikel S.K."/>
        </authorList>
    </citation>
    <scope>NUCLEOTIDE SEQUENCE</scope>
    <source>
        <strain evidence="2">ISJ-ISPL_P6_B2</strain>
        <tissue evidence="2">Salivary glands</tissue>
    </source>
</reference>
<name>Q4PMV1_IXOSC</name>